<comment type="similarity">
    <text evidence="1 2">Belongs to the ATG13 family. Fungi subfamily.</text>
</comment>
<evidence type="ECO:0000259" key="4">
    <source>
        <dbReference type="SMART" id="SM01177"/>
    </source>
</evidence>
<feature type="region of interest" description="Disordered" evidence="3">
    <location>
        <begin position="722"/>
        <end position="753"/>
    </location>
</feature>
<name>A0A507BUV2_9FUNG</name>
<dbReference type="InterPro" id="IPR033473">
    <property type="entry name" value="Atos-like_C"/>
</dbReference>
<dbReference type="InterPro" id="IPR036570">
    <property type="entry name" value="HORMA_dom_sf"/>
</dbReference>
<dbReference type="OrthoDB" id="8625101at2759"/>
<feature type="compositionally biased region" description="Low complexity" evidence="3">
    <location>
        <begin position="297"/>
        <end position="313"/>
    </location>
</feature>
<evidence type="ECO:0000256" key="3">
    <source>
        <dbReference type="SAM" id="MobiDB-lite"/>
    </source>
</evidence>
<feature type="domain" description="Atos-like conserved" evidence="4">
    <location>
        <begin position="391"/>
        <end position="458"/>
    </location>
</feature>
<dbReference type="Proteomes" id="UP000319731">
    <property type="component" value="Unassembled WGS sequence"/>
</dbReference>
<keyword evidence="2" id="KW-0072">Autophagy</keyword>
<dbReference type="GO" id="GO:0006914">
    <property type="term" value="P:autophagy"/>
    <property type="evidence" value="ECO:0007669"/>
    <property type="project" value="UniProtKB-KW"/>
</dbReference>
<dbReference type="EMBL" id="QEAO01000057">
    <property type="protein sequence ID" value="TPX30759.1"/>
    <property type="molecule type" value="Genomic_DNA"/>
</dbReference>
<dbReference type="InterPro" id="IPR018731">
    <property type="entry name" value="Atg13_N"/>
</dbReference>
<dbReference type="Gene3D" id="3.30.900.10">
    <property type="entry name" value="HORMA domain"/>
    <property type="match status" value="1"/>
</dbReference>
<dbReference type="Pfam" id="PF10033">
    <property type="entry name" value="ATG13"/>
    <property type="match status" value="1"/>
</dbReference>
<evidence type="ECO:0000313" key="6">
    <source>
        <dbReference type="Proteomes" id="UP000319731"/>
    </source>
</evidence>
<feature type="compositionally biased region" description="Polar residues" evidence="3">
    <location>
        <begin position="274"/>
        <end position="291"/>
    </location>
</feature>
<reference evidence="5 6" key="1">
    <citation type="journal article" date="2019" name="Sci. Rep.">
        <title>Comparative genomics of chytrid fungi reveal insights into the obligate biotrophic and pathogenic lifestyle of Synchytrium endobioticum.</title>
        <authorList>
            <person name="van de Vossenberg B.T.L.H."/>
            <person name="Warris S."/>
            <person name="Nguyen H.D.T."/>
            <person name="van Gent-Pelzer M.P.E."/>
            <person name="Joly D.L."/>
            <person name="van de Geest H.C."/>
            <person name="Bonants P.J.M."/>
            <person name="Smith D.S."/>
            <person name="Levesque C.A."/>
            <person name="van der Lee T.A.J."/>
        </authorList>
    </citation>
    <scope>NUCLEOTIDE SEQUENCE [LARGE SCALE GENOMIC DNA]</scope>
    <source>
        <strain evidence="5 6">JEL517</strain>
    </source>
</reference>
<feature type="region of interest" description="Disordered" evidence="3">
    <location>
        <begin position="1"/>
        <end position="24"/>
    </location>
</feature>
<protein>
    <recommendedName>
        <fullName evidence="2">Autophagy-related protein 13</fullName>
    </recommendedName>
</protein>
<dbReference type="SMART" id="SM01177">
    <property type="entry name" value="DUF4210"/>
    <property type="match status" value="1"/>
</dbReference>
<dbReference type="PANTHER" id="PTHR13199">
    <property type="entry name" value="GH03947P"/>
    <property type="match status" value="1"/>
</dbReference>
<dbReference type="AlphaFoldDB" id="A0A507BUV2"/>
<dbReference type="PANTHER" id="PTHR13199:SF11">
    <property type="entry name" value="PROTEIN ATOSSA"/>
    <property type="match status" value="1"/>
</dbReference>
<evidence type="ECO:0000256" key="2">
    <source>
        <dbReference type="RuleBase" id="RU361214"/>
    </source>
</evidence>
<organism evidence="5 6">
    <name type="scientific">Synchytrium microbalum</name>
    <dbReference type="NCBI Taxonomy" id="1806994"/>
    <lineage>
        <taxon>Eukaryota</taxon>
        <taxon>Fungi</taxon>
        <taxon>Fungi incertae sedis</taxon>
        <taxon>Chytridiomycota</taxon>
        <taxon>Chytridiomycota incertae sedis</taxon>
        <taxon>Chytridiomycetes</taxon>
        <taxon>Synchytriales</taxon>
        <taxon>Synchytriaceae</taxon>
        <taxon>Synchytrium</taxon>
    </lineage>
</organism>
<sequence length="753" mass="82405">MRSLEQEPDMEGRHPHHQRSNSEESLQMTWAHTQILEFVSKINHTVLRSRCALHTNLDGNVLDVEALNECTGFWQNSVPFNIDIFTAKRRLMERWVISFEQSTSDKKMSVSTDVTDLILLAQSLYSYVRLLPLQNAILEGNLSKSALQYCVSTADGRVLALSTNDAQESGSSGFDLSAKLKVFKFRSAKLDCGRLNLSVVYDSNLANFVIHKEVDKKEVERQQTQVTPTPPVPQQRRRMSIGGSPFPSPKMTRKVLALTHLKHDKSTDAKPTNIIINSKNSMQTPPGSPNSRARPVAIPSPSPIQSSASSPNDNADDLDADGVSISRGRHTVRDSADIASHSRKSGHGPLYLEVNHLPRPLQMAKSVSDGPPVNRRLSFGGPGHAELFGSLVGSYEESILSGRMSTLPSKPIMFIAEIGVVGFGKCKPSLQCPPHINVEFPAYFYEMYGDSAIATPYVGSIDLESAMAVIEGGQRSKTPGYRLPPKGQLQILIKNPSKTTVKVYLVPYDLRDMPPATKTFLRQKSYAMSSNSTTPVDASASSSSSKGSHSISKVSPAPSTTLPASPASSTVTSQSSTASTATPVTSTPSSTLSSSSQQLPPRVPTATSLIDKDRLRYAIHLQIISTPHKRILLSKSIRVVFSPRQPESDEKLRVVVENPGEPKYLTVDSTTTPDSTNRRHSHHSFSSLMAAGVSPSDYTVSPVRPSEFSSFLTQRYTNHHQNQQWDSNSWLDDSGSMNRNSILGGSSRLLSKQ</sequence>
<accession>A0A507BUV2</accession>
<feature type="region of interest" description="Disordered" evidence="3">
    <location>
        <begin position="526"/>
        <end position="604"/>
    </location>
</feature>
<dbReference type="GO" id="GO:1990316">
    <property type="term" value="C:Atg1/ULK1 kinase complex"/>
    <property type="evidence" value="ECO:0007669"/>
    <property type="project" value="InterPro"/>
</dbReference>
<dbReference type="Pfam" id="PF13889">
    <property type="entry name" value="Chromosome_seg"/>
    <property type="match status" value="1"/>
</dbReference>
<evidence type="ECO:0000256" key="1">
    <source>
        <dbReference type="ARBA" id="ARBA00005246"/>
    </source>
</evidence>
<dbReference type="RefSeq" id="XP_031022347.1">
    <property type="nucleotide sequence ID" value="XM_031171662.1"/>
</dbReference>
<feature type="compositionally biased region" description="Low complexity" evidence="3">
    <location>
        <begin position="532"/>
        <end position="600"/>
    </location>
</feature>
<feature type="region of interest" description="Disordered" evidence="3">
    <location>
        <begin position="217"/>
        <end position="352"/>
    </location>
</feature>
<gene>
    <name evidence="5" type="ORF">SmJEL517_g05736</name>
</gene>
<comment type="caution">
    <text evidence="5">The sequence shown here is derived from an EMBL/GenBank/DDBJ whole genome shotgun (WGS) entry which is preliminary data.</text>
</comment>
<dbReference type="InterPro" id="IPR051506">
    <property type="entry name" value="ATOS_Transcription_Regulators"/>
</dbReference>
<proteinExistence type="inferred from homology"/>
<evidence type="ECO:0000313" key="5">
    <source>
        <dbReference type="EMBL" id="TPX30759.1"/>
    </source>
</evidence>
<dbReference type="Pfam" id="PF13915">
    <property type="entry name" value="DUF4210"/>
    <property type="match status" value="1"/>
</dbReference>
<keyword evidence="6" id="KW-1185">Reference proteome</keyword>
<dbReference type="GeneID" id="42006959"/>
<dbReference type="InterPro" id="IPR025261">
    <property type="entry name" value="Atos-like_cons_dom"/>
</dbReference>